<dbReference type="EMBL" id="GBRH01195960">
    <property type="protein sequence ID" value="JAE01936.1"/>
    <property type="molecule type" value="Transcribed_RNA"/>
</dbReference>
<reference evidence="1" key="2">
    <citation type="journal article" date="2015" name="Data Brief">
        <title>Shoot transcriptome of the giant reed, Arundo donax.</title>
        <authorList>
            <person name="Barrero R.A."/>
            <person name="Guerrero F.D."/>
            <person name="Moolhuijzen P."/>
            <person name="Goolsby J.A."/>
            <person name="Tidwell J."/>
            <person name="Bellgard S.E."/>
            <person name="Bellgard M.I."/>
        </authorList>
    </citation>
    <scope>NUCLEOTIDE SEQUENCE</scope>
    <source>
        <tissue evidence="1">Shoot tissue taken approximately 20 cm above the soil surface</tissue>
    </source>
</reference>
<organism evidence="1">
    <name type="scientific">Arundo donax</name>
    <name type="common">Giant reed</name>
    <name type="synonym">Donax arundinaceus</name>
    <dbReference type="NCBI Taxonomy" id="35708"/>
    <lineage>
        <taxon>Eukaryota</taxon>
        <taxon>Viridiplantae</taxon>
        <taxon>Streptophyta</taxon>
        <taxon>Embryophyta</taxon>
        <taxon>Tracheophyta</taxon>
        <taxon>Spermatophyta</taxon>
        <taxon>Magnoliopsida</taxon>
        <taxon>Liliopsida</taxon>
        <taxon>Poales</taxon>
        <taxon>Poaceae</taxon>
        <taxon>PACMAD clade</taxon>
        <taxon>Arundinoideae</taxon>
        <taxon>Arundineae</taxon>
        <taxon>Arundo</taxon>
    </lineage>
</organism>
<accession>A0A0A9EVL8</accession>
<dbReference type="AlphaFoldDB" id="A0A0A9EVL8"/>
<proteinExistence type="predicted"/>
<evidence type="ECO:0000313" key="1">
    <source>
        <dbReference type="EMBL" id="JAE01936.1"/>
    </source>
</evidence>
<name>A0A0A9EVL8_ARUDO</name>
<protein>
    <submittedName>
        <fullName evidence="1">Uncharacterized protein</fullName>
    </submittedName>
</protein>
<reference evidence="1" key="1">
    <citation type="submission" date="2014-09" db="EMBL/GenBank/DDBJ databases">
        <authorList>
            <person name="Magalhaes I.L.F."/>
            <person name="Oliveira U."/>
            <person name="Santos F.R."/>
            <person name="Vidigal T.H.D.A."/>
            <person name="Brescovit A.D."/>
            <person name="Santos A.J."/>
        </authorList>
    </citation>
    <scope>NUCLEOTIDE SEQUENCE</scope>
    <source>
        <tissue evidence="1">Shoot tissue taken approximately 20 cm above the soil surface</tissue>
    </source>
</reference>
<sequence length="27" mass="2797">MKSGAPTIIYCAWDAEATTVHCAGRGS</sequence>